<keyword evidence="4" id="KW-1185">Reference proteome</keyword>
<dbReference type="SUPFAM" id="SSF53098">
    <property type="entry name" value="Ribonuclease H-like"/>
    <property type="match status" value="1"/>
</dbReference>
<keyword evidence="1" id="KW-0233">DNA recombination</keyword>
<dbReference type="InterPro" id="IPR012337">
    <property type="entry name" value="RNaseH-like_sf"/>
</dbReference>
<dbReference type="Pfam" id="PF13936">
    <property type="entry name" value="HTH_38"/>
    <property type="match status" value="1"/>
</dbReference>
<dbReference type="InterPro" id="IPR025246">
    <property type="entry name" value="IS30-like_HTH"/>
</dbReference>
<dbReference type="InterPro" id="IPR053392">
    <property type="entry name" value="Transposase_IS30-like"/>
</dbReference>
<comment type="caution">
    <text evidence="3">The sequence shown here is derived from an EMBL/GenBank/DDBJ whole genome shotgun (WGS) entry which is preliminary data.</text>
</comment>
<accession>A0ABS1WDX7</accession>
<name>A0ABS1WDX7_9GAMM</name>
<evidence type="ECO:0000313" key="3">
    <source>
        <dbReference type="EMBL" id="MBL7527557.1"/>
    </source>
</evidence>
<dbReference type="NCBIfam" id="NF033563">
    <property type="entry name" value="transpos_IS30"/>
    <property type="match status" value="1"/>
</dbReference>
<dbReference type="InterPro" id="IPR051917">
    <property type="entry name" value="Transposase-Integrase"/>
</dbReference>
<dbReference type="PANTHER" id="PTHR10948">
    <property type="entry name" value="TRANSPOSASE"/>
    <property type="match status" value="1"/>
</dbReference>
<dbReference type="RefSeq" id="WP_203109070.1">
    <property type="nucleotide sequence ID" value="NZ_JADOBG010000010.1"/>
</dbReference>
<dbReference type="EMBL" id="JADWVN010000026">
    <property type="protein sequence ID" value="MBL7527557.1"/>
    <property type="molecule type" value="Genomic_DNA"/>
</dbReference>
<organism evidence="3 4">
    <name type="scientific">Legionella bononiensis</name>
    <dbReference type="NCBI Taxonomy" id="2793102"/>
    <lineage>
        <taxon>Bacteria</taxon>
        <taxon>Pseudomonadati</taxon>
        <taxon>Pseudomonadota</taxon>
        <taxon>Gammaproteobacteria</taxon>
        <taxon>Legionellales</taxon>
        <taxon>Legionellaceae</taxon>
        <taxon>Legionella</taxon>
    </lineage>
</organism>
<feature type="domain" description="Integrase catalytic" evidence="2">
    <location>
        <begin position="162"/>
        <end position="323"/>
    </location>
</feature>
<dbReference type="InterPro" id="IPR036397">
    <property type="entry name" value="RNaseH_sf"/>
</dbReference>
<dbReference type="Pfam" id="PF00665">
    <property type="entry name" value="rve"/>
    <property type="match status" value="1"/>
</dbReference>
<dbReference type="Proteomes" id="UP000809910">
    <property type="component" value="Unassembled WGS sequence"/>
</dbReference>
<gene>
    <name evidence="3" type="ORF">I5282_13385</name>
</gene>
<evidence type="ECO:0000259" key="2">
    <source>
        <dbReference type="PROSITE" id="PS50994"/>
    </source>
</evidence>
<dbReference type="Gene3D" id="3.30.420.10">
    <property type="entry name" value="Ribonuclease H-like superfamily/Ribonuclease H"/>
    <property type="match status" value="1"/>
</dbReference>
<evidence type="ECO:0000256" key="1">
    <source>
        <dbReference type="ARBA" id="ARBA00023172"/>
    </source>
</evidence>
<sequence>MGYKRLDYLKRCKIQALWKAGFSQQKIADEVGVHKSTISRELNRNITFVRTRLGYWDYKADYAQSFAEQRKKAKPKFIKFTEPIKVFVIEKIQDEWSPEQISGYAKRCSIFSLSHEWIYQFILKNKKQGGALYKHLRHQHKKYRKRYGGPKRQGAIRNRRFINERPSIVDKKQRIGDWEIDTIIGKNHKQAIVSIVERKSKFTLLKKVNKKTAANVTQATIDVLKGHRKPVLTITADNGSEFAYHQQISKQLEAEFYFAHPYSSWERGLNENTNGLVRQYVAKSSSLVSVTDNTLLVIMNKLNSRPRKSLNYFTPNEIIKGNLEMN</sequence>
<dbReference type="Gene3D" id="1.10.10.60">
    <property type="entry name" value="Homeodomain-like"/>
    <property type="match status" value="1"/>
</dbReference>
<dbReference type="PROSITE" id="PS50994">
    <property type="entry name" value="INTEGRASE"/>
    <property type="match status" value="1"/>
</dbReference>
<reference evidence="3 4" key="1">
    <citation type="submission" date="2020-12" db="EMBL/GenBank/DDBJ databases">
        <title>WGS of Legionella: environmental sample.</title>
        <authorList>
            <person name="Cristino S."/>
            <person name="Girolamini L."/>
            <person name="Salaris S."/>
            <person name="Pascale M.R."/>
            <person name="Mazzotta M."/>
            <person name="Orsini M."/>
            <person name="Grottola A."/>
        </authorList>
    </citation>
    <scope>NUCLEOTIDE SEQUENCE [LARGE SCALE GENOMIC DNA]</scope>
    <source>
        <strain evidence="3 4">30cs62</strain>
    </source>
</reference>
<evidence type="ECO:0000313" key="4">
    <source>
        <dbReference type="Proteomes" id="UP000809910"/>
    </source>
</evidence>
<dbReference type="InterPro" id="IPR001584">
    <property type="entry name" value="Integrase_cat-core"/>
</dbReference>
<protein>
    <submittedName>
        <fullName evidence="3">IS30 family transposase</fullName>
    </submittedName>
</protein>
<proteinExistence type="predicted"/>
<dbReference type="PANTHER" id="PTHR10948:SF23">
    <property type="entry name" value="TRANSPOSASE INSI FOR INSERTION SEQUENCE ELEMENT IS30A-RELATED"/>
    <property type="match status" value="1"/>
</dbReference>